<dbReference type="Proteomes" id="UP000035722">
    <property type="component" value="Unassembled WGS sequence"/>
</dbReference>
<accession>A0A024H2I1</accession>
<dbReference type="EMBL" id="CAQI01000042">
    <property type="protein sequence ID" value="CCQ46228.1"/>
    <property type="molecule type" value="Genomic_DNA"/>
</dbReference>
<comment type="caution">
    <text evidence="1">The sequence shown here is derived from an EMBL/GenBank/DDBJ whole genome shotgun (WGS) entry which is preliminary data.</text>
</comment>
<dbReference type="AlphaFoldDB" id="A0A024H2I1"/>
<evidence type="ECO:0000313" key="1">
    <source>
        <dbReference type="EMBL" id="CCQ46228.1"/>
    </source>
</evidence>
<evidence type="ECO:0000313" key="2">
    <source>
        <dbReference type="Proteomes" id="UP000035722"/>
    </source>
</evidence>
<organism evidence="1 2">
    <name type="scientific">Pseudarthrobacter siccitolerans</name>
    <dbReference type="NCBI Taxonomy" id="861266"/>
    <lineage>
        <taxon>Bacteria</taxon>
        <taxon>Bacillati</taxon>
        <taxon>Actinomycetota</taxon>
        <taxon>Actinomycetes</taxon>
        <taxon>Micrococcales</taxon>
        <taxon>Micrococcaceae</taxon>
        <taxon>Pseudarthrobacter</taxon>
    </lineage>
</organism>
<sequence>MEAGYHDPQKFRYSLGAFLSAYGSISEILSKELEANGRWADWKKHLATLPPEITVNEYGPALTRARNINVHQKSVFAGSNCQIGLYRGRRHKLSIASDIDWDISSAELIDRLWDSEFGGMMLDKEHSAIGEQYGVRRVYRLRKISDELPDQDKDLDVLEIVRRALLRTHDLLGFTHTMDGQVVGLLSGEEVANSLTYAQVTILLESDVRPELLQLWNWPDLGEELLPIPNF</sequence>
<reference evidence="2" key="1">
    <citation type="journal article" date="2014" name="Genome Announc.">
        <title>Genome Sequence of Arthrobacter siccitolerans 4J27, a Xeroprotectant-Producing Desiccation-Tolerant Microorganism.</title>
        <authorList>
            <person name="Manzanera M."/>
            <person name="Santa-Cruz-Calvo L."/>
            <person name="Vilchez J.I."/>
            <person name="Garcia-Fontana C."/>
            <person name="Silva-Castro G.A."/>
            <person name="Calvo C."/>
            <person name="Gonzalez-Lopez J."/>
        </authorList>
    </citation>
    <scope>NUCLEOTIDE SEQUENCE [LARGE SCALE GENOMIC DNA]</scope>
    <source>
        <strain evidence="2">4J27</strain>
    </source>
</reference>
<name>A0A024H2I1_9MICC</name>
<proteinExistence type="predicted"/>
<gene>
    <name evidence="1" type="ORF">ARTSIC4J27_2188</name>
</gene>
<protein>
    <submittedName>
        <fullName evidence="1">Uncharacterized protein</fullName>
    </submittedName>
</protein>
<keyword evidence="2" id="KW-1185">Reference proteome</keyword>